<protein>
    <recommendedName>
        <fullName evidence="3">Methyltransferase domain-containing protein</fullName>
    </recommendedName>
</protein>
<keyword evidence="2" id="KW-1185">Reference proteome</keyword>
<comment type="caution">
    <text evidence="1">The sequence shown here is derived from an EMBL/GenBank/DDBJ whole genome shotgun (WGS) entry which is preliminary data.</text>
</comment>
<dbReference type="InterPro" id="IPR029063">
    <property type="entry name" value="SAM-dependent_MTases_sf"/>
</dbReference>
<sequence length="115" mass="12754">MANWIREMMSKNLKHPGLGLGGFLVQRIFKGRNSKLEIKLAELTQIEPDHNVLEVGFGPGIGLKEAYKYIKDGKGKIYGIDISDVMLKEATGYLKEEIGIGKGTHSIGRCYESTI</sequence>
<dbReference type="EMBL" id="JARBDR010000141">
    <property type="protein sequence ID" value="KAJ8319806.1"/>
    <property type="molecule type" value="Genomic_DNA"/>
</dbReference>
<gene>
    <name evidence="1" type="ORF">KUTeg_001393</name>
</gene>
<name>A0ABQ9FRB9_TEGGR</name>
<evidence type="ECO:0000313" key="2">
    <source>
        <dbReference type="Proteomes" id="UP001217089"/>
    </source>
</evidence>
<reference evidence="1 2" key="1">
    <citation type="submission" date="2022-12" db="EMBL/GenBank/DDBJ databases">
        <title>Chromosome-level genome of Tegillarca granosa.</title>
        <authorList>
            <person name="Kim J."/>
        </authorList>
    </citation>
    <scope>NUCLEOTIDE SEQUENCE [LARGE SCALE GENOMIC DNA]</scope>
    <source>
        <strain evidence="1">Teg-2019</strain>
        <tissue evidence="1">Adductor muscle</tissue>
    </source>
</reference>
<evidence type="ECO:0000313" key="1">
    <source>
        <dbReference type="EMBL" id="KAJ8319806.1"/>
    </source>
</evidence>
<organism evidence="1 2">
    <name type="scientific">Tegillarca granosa</name>
    <name type="common">Malaysian cockle</name>
    <name type="synonym">Anadara granosa</name>
    <dbReference type="NCBI Taxonomy" id="220873"/>
    <lineage>
        <taxon>Eukaryota</taxon>
        <taxon>Metazoa</taxon>
        <taxon>Spiralia</taxon>
        <taxon>Lophotrochozoa</taxon>
        <taxon>Mollusca</taxon>
        <taxon>Bivalvia</taxon>
        <taxon>Autobranchia</taxon>
        <taxon>Pteriomorphia</taxon>
        <taxon>Arcoida</taxon>
        <taxon>Arcoidea</taxon>
        <taxon>Arcidae</taxon>
        <taxon>Tegillarca</taxon>
    </lineage>
</organism>
<dbReference type="Gene3D" id="3.40.50.150">
    <property type="entry name" value="Vaccinia Virus protein VP39"/>
    <property type="match status" value="1"/>
</dbReference>
<proteinExistence type="predicted"/>
<dbReference type="SUPFAM" id="SSF53335">
    <property type="entry name" value="S-adenosyl-L-methionine-dependent methyltransferases"/>
    <property type="match status" value="1"/>
</dbReference>
<accession>A0ABQ9FRB9</accession>
<evidence type="ECO:0008006" key="3">
    <source>
        <dbReference type="Google" id="ProtNLM"/>
    </source>
</evidence>
<dbReference type="Proteomes" id="UP001217089">
    <property type="component" value="Unassembled WGS sequence"/>
</dbReference>